<dbReference type="InterPro" id="IPR013132">
    <property type="entry name" value="PseI/NeuA/B-like_N"/>
</dbReference>
<name>A0A0F9ECI0_9ZZZZ</name>
<dbReference type="PANTHER" id="PTHR42966">
    <property type="entry name" value="N-ACETYLNEURAMINATE SYNTHASE"/>
    <property type="match status" value="1"/>
</dbReference>
<evidence type="ECO:0000313" key="2">
    <source>
        <dbReference type="EMBL" id="KKL27586.1"/>
    </source>
</evidence>
<dbReference type="GO" id="GO:0016051">
    <property type="term" value="P:carbohydrate biosynthetic process"/>
    <property type="evidence" value="ECO:0007669"/>
    <property type="project" value="InterPro"/>
</dbReference>
<dbReference type="PANTHER" id="PTHR42966:SF1">
    <property type="entry name" value="SIALIC ACID SYNTHASE"/>
    <property type="match status" value="1"/>
</dbReference>
<dbReference type="AlphaFoldDB" id="A0A0F9ECI0"/>
<dbReference type="InterPro" id="IPR051690">
    <property type="entry name" value="PseI-like"/>
</dbReference>
<sequence length="268" mass="31044">MKCKIIAEAATNHLGQLSKAKDLVIAARDCGADYIKFQAWQCRNIKHPTKRDIERELSDSDLLTLRNFADKAGIKFLVSIFDIDRIGFIKNELGCDEIKIPSQDLTAWELLKACYRNFGFVYLSTGMSTVDEIQKAKSCFPDNNLCLLHCVSKYPHTFQEAELAKIEYLPSTNRGYSDHTETNEAAKIAFMYDIDAYECHFTIRRDKSDKFSLAAKTARDVSEIVWWRDKLDTLEKPDFRLTINDRNMRWKWKNYRGQNHGSDIMRSS</sequence>
<dbReference type="SUPFAM" id="SSF51569">
    <property type="entry name" value="Aldolase"/>
    <property type="match status" value="1"/>
</dbReference>
<proteinExistence type="predicted"/>
<gene>
    <name evidence="2" type="ORF">LCGC14_2383670</name>
</gene>
<organism evidence="2">
    <name type="scientific">marine sediment metagenome</name>
    <dbReference type="NCBI Taxonomy" id="412755"/>
    <lineage>
        <taxon>unclassified sequences</taxon>
        <taxon>metagenomes</taxon>
        <taxon>ecological metagenomes</taxon>
    </lineage>
</organism>
<accession>A0A0F9ECI0</accession>
<dbReference type="Pfam" id="PF03102">
    <property type="entry name" value="NeuB"/>
    <property type="match status" value="1"/>
</dbReference>
<dbReference type="Gene3D" id="3.20.20.70">
    <property type="entry name" value="Aldolase class I"/>
    <property type="match status" value="1"/>
</dbReference>
<evidence type="ECO:0000259" key="1">
    <source>
        <dbReference type="Pfam" id="PF03102"/>
    </source>
</evidence>
<protein>
    <recommendedName>
        <fullName evidence="1">PseI/NeuA/B-like domain-containing protein</fullName>
    </recommendedName>
</protein>
<reference evidence="2" key="1">
    <citation type="journal article" date="2015" name="Nature">
        <title>Complex archaea that bridge the gap between prokaryotes and eukaryotes.</title>
        <authorList>
            <person name="Spang A."/>
            <person name="Saw J.H."/>
            <person name="Jorgensen S.L."/>
            <person name="Zaremba-Niedzwiedzka K."/>
            <person name="Martijn J."/>
            <person name="Lind A.E."/>
            <person name="van Eijk R."/>
            <person name="Schleper C."/>
            <person name="Guy L."/>
            <person name="Ettema T.J."/>
        </authorList>
    </citation>
    <scope>NUCLEOTIDE SEQUENCE</scope>
</reference>
<comment type="caution">
    <text evidence="2">The sequence shown here is derived from an EMBL/GenBank/DDBJ whole genome shotgun (WGS) entry which is preliminary data.</text>
</comment>
<dbReference type="InterPro" id="IPR013785">
    <property type="entry name" value="Aldolase_TIM"/>
</dbReference>
<dbReference type="GO" id="GO:0047444">
    <property type="term" value="F:N-acylneuraminate-9-phosphate synthase activity"/>
    <property type="evidence" value="ECO:0007669"/>
    <property type="project" value="TreeGrafter"/>
</dbReference>
<dbReference type="EMBL" id="LAZR01035408">
    <property type="protein sequence ID" value="KKL27586.1"/>
    <property type="molecule type" value="Genomic_DNA"/>
</dbReference>
<feature type="domain" description="PseI/NeuA/B-like" evidence="1">
    <location>
        <begin position="24"/>
        <end position="210"/>
    </location>
</feature>